<feature type="zinc finger region" description="C3H1-type" evidence="5">
    <location>
        <begin position="12"/>
        <end position="40"/>
    </location>
</feature>
<dbReference type="SUPFAM" id="SSF90229">
    <property type="entry name" value="CCCH zinc finger"/>
    <property type="match status" value="2"/>
</dbReference>
<dbReference type="Pfam" id="PF00642">
    <property type="entry name" value="zf-CCCH"/>
    <property type="match status" value="2"/>
</dbReference>
<protein>
    <recommendedName>
        <fullName evidence="7">C3H1-type domain-containing protein</fullName>
    </recommendedName>
</protein>
<dbReference type="AlphaFoldDB" id="A0AAD1XSU9"/>
<evidence type="ECO:0000259" key="7">
    <source>
        <dbReference type="PROSITE" id="PS50103"/>
    </source>
</evidence>
<feature type="compositionally biased region" description="Low complexity" evidence="6">
    <location>
        <begin position="147"/>
        <end position="156"/>
    </location>
</feature>
<dbReference type="InterPro" id="IPR036855">
    <property type="entry name" value="Znf_CCCH_sf"/>
</dbReference>
<dbReference type="GO" id="GO:0003729">
    <property type="term" value="F:mRNA binding"/>
    <property type="evidence" value="ECO:0007669"/>
    <property type="project" value="InterPro"/>
</dbReference>
<dbReference type="PROSITE" id="PS50103">
    <property type="entry name" value="ZF_C3H1"/>
    <property type="match status" value="2"/>
</dbReference>
<comment type="caution">
    <text evidence="8">The sequence shown here is derived from an EMBL/GenBank/DDBJ whole genome shotgun (WGS) entry which is preliminary data.</text>
</comment>
<dbReference type="Proteomes" id="UP001295684">
    <property type="component" value="Unassembled WGS sequence"/>
</dbReference>
<evidence type="ECO:0000256" key="3">
    <source>
        <dbReference type="ARBA" id="ARBA00022771"/>
    </source>
</evidence>
<evidence type="ECO:0000256" key="6">
    <source>
        <dbReference type="SAM" id="MobiDB-lite"/>
    </source>
</evidence>
<proteinExistence type="predicted"/>
<keyword evidence="3 5" id="KW-0863">Zinc-finger</keyword>
<dbReference type="GO" id="GO:0008270">
    <property type="term" value="F:zinc ion binding"/>
    <property type="evidence" value="ECO:0007669"/>
    <property type="project" value="UniProtKB-KW"/>
</dbReference>
<dbReference type="EMBL" id="CAMPGE010019698">
    <property type="protein sequence ID" value="CAI2378017.1"/>
    <property type="molecule type" value="Genomic_DNA"/>
</dbReference>
<keyword evidence="9" id="KW-1185">Reference proteome</keyword>
<dbReference type="InterPro" id="IPR045877">
    <property type="entry name" value="ZFP36-like"/>
</dbReference>
<reference evidence="8" key="1">
    <citation type="submission" date="2023-07" db="EMBL/GenBank/DDBJ databases">
        <authorList>
            <consortium name="AG Swart"/>
            <person name="Singh M."/>
            <person name="Singh A."/>
            <person name="Seah K."/>
            <person name="Emmerich C."/>
        </authorList>
    </citation>
    <scope>NUCLEOTIDE SEQUENCE</scope>
    <source>
        <strain evidence="8">DP1</strain>
    </source>
</reference>
<evidence type="ECO:0000313" key="9">
    <source>
        <dbReference type="Proteomes" id="UP001295684"/>
    </source>
</evidence>
<organism evidence="8 9">
    <name type="scientific">Euplotes crassus</name>
    <dbReference type="NCBI Taxonomy" id="5936"/>
    <lineage>
        <taxon>Eukaryota</taxon>
        <taxon>Sar</taxon>
        <taxon>Alveolata</taxon>
        <taxon>Ciliophora</taxon>
        <taxon>Intramacronucleata</taxon>
        <taxon>Spirotrichea</taxon>
        <taxon>Hypotrichia</taxon>
        <taxon>Euplotida</taxon>
        <taxon>Euplotidae</taxon>
        <taxon>Moneuplotes</taxon>
    </lineage>
</organism>
<feature type="domain" description="C3H1-type" evidence="7">
    <location>
        <begin position="84"/>
        <end position="112"/>
    </location>
</feature>
<dbReference type="PANTHER" id="PTHR12547">
    <property type="entry name" value="CCCH ZINC FINGER/TIS11-RELATED"/>
    <property type="match status" value="1"/>
</dbReference>
<dbReference type="InterPro" id="IPR000571">
    <property type="entry name" value="Znf_CCCH"/>
</dbReference>
<keyword evidence="1 5" id="KW-0479">Metal-binding</keyword>
<dbReference type="FunFam" id="4.10.1000.10:FF:000001">
    <property type="entry name" value="zinc finger CCCH domain-containing protein 15-like"/>
    <property type="match status" value="1"/>
</dbReference>
<feature type="domain" description="C3H1-type" evidence="7">
    <location>
        <begin position="12"/>
        <end position="40"/>
    </location>
</feature>
<keyword evidence="2" id="KW-0677">Repeat</keyword>
<evidence type="ECO:0000256" key="5">
    <source>
        <dbReference type="PROSITE-ProRule" id="PRU00723"/>
    </source>
</evidence>
<evidence type="ECO:0000256" key="4">
    <source>
        <dbReference type="ARBA" id="ARBA00022833"/>
    </source>
</evidence>
<accession>A0AAD1XSU9</accession>
<gene>
    <name evidence="8" type="ORF">ECRASSUSDP1_LOCUS19408</name>
</gene>
<dbReference type="SMART" id="SM00356">
    <property type="entry name" value="ZnF_C3H1"/>
    <property type="match status" value="2"/>
</dbReference>
<feature type="region of interest" description="Disordered" evidence="6">
    <location>
        <begin position="133"/>
        <end position="173"/>
    </location>
</feature>
<evidence type="ECO:0000313" key="8">
    <source>
        <dbReference type="EMBL" id="CAI2378017.1"/>
    </source>
</evidence>
<evidence type="ECO:0000256" key="2">
    <source>
        <dbReference type="ARBA" id="ARBA00022737"/>
    </source>
</evidence>
<dbReference type="Gene3D" id="4.10.1000.10">
    <property type="entry name" value="Zinc finger, CCCH-type"/>
    <property type="match status" value="2"/>
</dbReference>
<evidence type="ECO:0000256" key="1">
    <source>
        <dbReference type="ARBA" id="ARBA00022723"/>
    </source>
</evidence>
<sequence length="237" mass="26856">MMSSFESQKLKRYKTTLCHNFEKTGTCQMGEKCHFAHGEQELRDINDPIPIRAVRLYNNKPMNSEGNFNHKSSDAIPPGYVKNNYKTVFCKFFIQYGHCSFGERCTYAHGEADLRPQYIPAAEGQGMDQYDAGNGMGRDNRGGDGNDGQFMGGQNNSTFNLLNEDGDQESHKEELELKLLDSSSETLTSIKDVVMCLKSQNYEEAKRMVTDLMSDNKIWFQAKNEEHSNPDDAPMSD</sequence>
<keyword evidence="4 5" id="KW-0862">Zinc</keyword>
<name>A0AAD1XSU9_EUPCR</name>
<feature type="zinc finger region" description="C3H1-type" evidence="5">
    <location>
        <begin position="84"/>
        <end position="112"/>
    </location>
</feature>